<name>A0ABT6MFZ7_9NOCA</name>
<keyword evidence="3" id="KW-1185">Reference proteome</keyword>
<evidence type="ECO:0000313" key="2">
    <source>
        <dbReference type="EMBL" id="MDH6282815.1"/>
    </source>
</evidence>
<comment type="caution">
    <text evidence="2">The sequence shown here is derived from an EMBL/GenBank/DDBJ whole genome shotgun (WGS) entry which is preliminary data.</text>
</comment>
<organism evidence="2 3">
    <name type="scientific">Prescottella agglutinans</name>
    <dbReference type="NCBI Taxonomy" id="1644129"/>
    <lineage>
        <taxon>Bacteria</taxon>
        <taxon>Bacillati</taxon>
        <taxon>Actinomycetota</taxon>
        <taxon>Actinomycetes</taxon>
        <taxon>Mycobacteriales</taxon>
        <taxon>Nocardiaceae</taxon>
        <taxon>Prescottella</taxon>
    </lineage>
</organism>
<protein>
    <submittedName>
        <fullName evidence="2">Uncharacterized protein</fullName>
    </submittedName>
</protein>
<proteinExistence type="predicted"/>
<dbReference type="EMBL" id="JARXVC010000011">
    <property type="protein sequence ID" value="MDH6282815.1"/>
    <property type="molecule type" value="Genomic_DNA"/>
</dbReference>
<accession>A0ABT6MFZ7</accession>
<dbReference type="Proteomes" id="UP001160334">
    <property type="component" value="Unassembled WGS sequence"/>
</dbReference>
<gene>
    <name evidence="2" type="ORF">M2280_004052</name>
</gene>
<feature type="region of interest" description="Disordered" evidence="1">
    <location>
        <begin position="1"/>
        <end position="26"/>
    </location>
</feature>
<reference evidence="2 3" key="1">
    <citation type="submission" date="2023-04" db="EMBL/GenBank/DDBJ databases">
        <title>Forest soil microbial communities from Buena Vista Peninsula, Colon Province, Panama.</title>
        <authorList>
            <person name="Bouskill N."/>
        </authorList>
    </citation>
    <scope>NUCLEOTIDE SEQUENCE [LARGE SCALE GENOMIC DNA]</scope>
    <source>
        <strain evidence="2 3">CFH S0262</strain>
    </source>
</reference>
<sequence length="415" mass="45977">MSLADDLANTPRSEPPRRPESAGECITSPDGLEFKNVVVDQPIADDWTPIFKKFGKNPEHFEIVDDTVSEKISEWQQSKRTESGDRDVITLYAYSYSARFRRISHARIPDSTVREWRSVLQSITDRPTEAPVAAVTLPASYPIFIADPQLGKPGTEEAVENWKNGVRDHCATIRTLVSAGRQPEGVHIGWMGDETEGVCNNYGSQPFAVELNQSQQLELDYDLRVWTLKEIAALGLPMSASSVISNHGEWTRNGSKDPVTSRSDNASTFVARQVQKMFDELEPFGGPKIDWTIGDTGEPGVVVNLSGVDCYMTHGYTEKGRGQASGPKTKAAIDRQILGDTPRLGAVPLWFFAHYHHHYTMEFEGRALFGLPALEALGASDEYMKHQYGVWSQPGMAGLLVGTHTSRGWSDLTVH</sequence>
<dbReference type="RefSeq" id="WP_280762111.1">
    <property type="nucleotide sequence ID" value="NZ_JARXVC010000011.1"/>
</dbReference>
<evidence type="ECO:0000313" key="3">
    <source>
        <dbReference type="Proteomes" id="UP001160334"/>
    </source>
</evidence>
<evidence type="ECO:0000256" key="1">
    <source>
        <dbReference type="SAM" id="MobiDB-lite"/>
    </source>
</evidence>